<organism evidence="2 3">
    <name type="scientific">Micromonospora yangpuensis</name>
    <dbReference type="NCBI Taxonomy" id="683228"/>
    <lineage>
        <taxon>Bacteria</taxon>
        <taxon>Bacillati</taxon>
        <taxon>Actinomycetota</taxon>
        <taxon>Actinomycetes</taxon>
        <taxon>Micromonosporales</taxon>
        <taxon>Micromonosporaceae</taxon>
        <taxon>Micromonospora</taxon>
    </lineage>
</organism>
<dbReference type="AlphaFoldDB" id="A0A1C6TWW7"/>
<evidence type="ECO:0008006" key="4">
    <source>
        <dbReference type="Google" id="ProtNLM"/>
    </source>
</evidence>
<evidence type="ECO:0000313" key="3">
    <source>
        <dbReference type="Proteomes" id="UP000198937"/>
    </source>
</evidence>
<keyword evidence="3" id="KW-1185">Reference proteome</keyword>
<dbReference type="Proteomes" id="UP000198937">
    <property type="component" value="Unassembled WGS sequence"/>
</dbReference>
<evidence type="ECO:0000256" key="1">
    <source>
        <dbReference type="SAM" id="MobiDB-lite"/>
    </source>
</evidence>
<proteinExistence type="predicted"/>
<sequence>MVQRTAGSTTVQRSAGSAGGSRAASPSRPQVGGVAQRSLGPVQREETGAPAEPAAQPDIEAMLRGFDRRELDALAHRLVGPISRLVRADLRASRERSGRWRDGHR</sequence>
<dbReference type="EMBL" id="FMIA01000002">
    <property type="protein sequence ID" value="SCL46153.1"/>
    <property type="molecule type" value="Genomic_DNA"/>
</dbReference>
<protein>
    <recommendedName>
        <fullName evidence="4">Syndecan 1</fullName>
    </recommendedName>
</protein>
<feature type="region of interest" description="Disordered" evidence="1">
    <location>
        <begin position="1"/>
        <end position="58"/>
    </location>
</feature>
<dbReference type="STRING" id="683228.GA0070617_0166"/>
<gene>
    <name evidence="2" type="ORF">GA0070617_0166</name>
</gene>
<name>A0A1C6TWW7_9ACTN</name>
<accession>A0A1C6TWW7</accession>
<feature type="compositionally biased region" description="Polar residues" evidence="1">
    <location>
        <begin position="1"/>
        <end position="12"/>
    </location>
</feature>
<reference evidence="2 3" key="1">
    <citation type="submission" date="2016-06" db="EMBL/GenBank/DDBJ databases">
        <authorList>
            <person name="Kjaerup R.B."/>
            <person name="Dalgaard T.S."/>
            <person name="Juul-Madsen H.R."/>
        </authorList>
    </citation>
    <scope>NUCLEOTIDE SEQUENCE [LARGE SCALE GENOMIC DNA]</scope>
    <source>
        <strain evidence="2 3">DSM 45577</strain>
    </source>
</reference>
<evidence type="ECO:0000313" key="2">
    <source>
        <dbReference type="EMBL" id="SCL46153.1"/>
    </source>
</evidence>
<feature type="compositionally biased region" description="Low complexity" evidence="1">
    <location>
        <begin position="13"/>
        <end position="29"/>
    </location>
</feature>